<sequence>MKIKALKKLQLLTVLLFIFTILTLIIGLILIDFSHFNLFYLNKKLNCIDGFYMLKHFQLSFIIEHSAKYFYNFGTHHIKENFYEWTELRSGIFLVLFLLPILFFITISLTFFIIGFKTKLKNNNFWDAIQNCEIINNYYIH</sequence>
<keyword evidence="1" id="KW-1133">Transmembrane helix</keyword>
<dbReference type="RefSeq" id="WP_281748373.1">
    <property type="nucleotide sequence ID" value="NZ_AP026933.1"/>
</dbReference>
<evidence type="ECO:0008006" key="5">
    <source>
        <dbReference type="Google" id="ProtNLM"/>
    </source>
</evidence>
<reference evidence="3 4" key="1">
    <citation type="journal article" date="2022" name="Front. Microbiol.">
        <title>Male-killing mechanisms vary between Spiroplasma species.</title>
        <authorList>
            <person name="Arai H."/>
            <person name="Inoue M."/>
            <person name="Kageyama D."/>
        </authorList>
    </citation>
    <scope>NUCLEOTIDE SEQUENCE [LARGE SCALE GENOMIC DNA]</scope>
    <source>
        <strain evidence="4">sHm</strain>
        <strain evidence="3">SHm</strain>
    </source>
</reference>
<evidence type="ECO:0000313" key="3">
    <source>
        <dbReference type="EMBL" id="BDT04668.1"/>
    </source>
</evidence>
<keyword evidence="1" id="KW-0472">Membrane</keyword>
<feature type="transmembrane region" description="Helical" evidence="1">
    <location>
        <begin position="92"/>
        <end position="116"/>
    </location>
</feature>
<dbReference type="EMBL" id="AP026933">
    <property type="protein sequence ID" value="BDT04668.1"/>
    <property type="molecule type" value="Genomic_DNA"/>
</dbReference>
<accession>A0ABN6T063</accession>
<evidence type="ECO:0000313" key="4">
    <source>
        <dbReference type="Proteomes" id="UP001163387"/>
    </source>
</evidence>
<protein>
    <recommendedName>
        <fullName evidence="5">Spiroplasmavirus-related protein</fullName>
    </recommendedName>
</protein>
<evidence type="ECO:0000313" key="2">
    <source>
        <dbReference type="EMBL" id="BDT02941.1"/>
    </source>
</evidence>
<gene>
    <name evidence="2" type="ORF">SHM_05870</name>
    <name evidence="3" type="ORF">SHM_23140</name>
</gene>
<dbReference type="Proteomes" id="UP001163387">
    <property type="component" value="Chromosome"/>
</dbReference>
<organism evidence="3 4">
    <name type="scientific">Spiroplasma ixodetis</name>
    <dbReference type="NCBI Taxonomy" id="2141"/>
    <lineage>
        <taxon>Bacteria</taxon>
        <taxon>Bacillati</taxon>
        <taxon>Mycoplasmatota</taxon>
        <taxon>Mollicutes</taxon>
        <taxon>Entomoplasmatales</taxon>
        <taxon>Spiroplasmataceae</taxon>
        <taxon>Spiroplasma</taxon>
    </lineage>
</organism>
<keyword evidence="4" id="KW-1185">Reference proteome</keyword>
<dbReference type="EMBL" id="AP026933">
    <property type="protein sequence ID" value="BDT02941.1"/>
    <property type="molecule type" value="Genomic_DNA"/>
</dbReference>
<name>A0ABN6T063_9MOLU</name>
<evidence type="ECO:0000256" key="1">
    <source>
        <dbReference type="SAM" id="Phobius"/>
    </source>
</evidence>
<keyword evidence="1" id="KW-0812">Transmembrane</keyword>
<feature type="transmembrane region" description="Helical" evidence="1">
    <location>
        <begin position="12"/>
        <end position="31"/>
    </location>
</feature>
<proteinExistence type="predicted"/>